<dbReference type="PANTHER" id="PTHR47197">
    <property type="entry name" value="PROTEIN NIRF"/>
    <property type="match status" value="1"/>
</dbReference>
<dbReference type="EMBL" id="QZEW01000077">
    <property type="protein sequence ID" value="RJL08233.1"/>
    <property type="molecule type" value="Genomic_DNA"/>
</dbReference>
<gene>
    <name evidence="2" type="ORF">D3P05_16470</name>
</gene>
<sequence length="281" mass="29569">PELPEDLRQSPPPGAPQPEGPEPVAVFGIAVDDRQGTVWATNTFHNTVAVYRQGDLSLVRQFPPGEVYHSRDVVVDGERGRAYVSASATNGIHVFDTAALEKRAVIEIDSAQRGGDFSVMSLALDPEGGRLFVVSRTSNELAVIDLDSNEVARVLPVPGAKNASGVAYDAETGRAFVASQDSDNLVILDLDSGEVLHDVAVGAGALNVAFEPVERLAYVSNRGAGTVTVVSPEGEIVANLANGSYPNHVHADGRGNLYAVNKSLAEDDAAGDHVTLIRKAP</sequence>
<dbReference type="RefSeq" id="WP_420849844.1">
    <property type="nucleotide sequence ID" value="NZ_QZEW01000077.1"/>
</dbReference>
<dbReference type="InterPro" id="IPR011048">
    <property type="entry name" value="Haem_d1_sf"/>
</dbReference>
<dbReference type="SUPFAM" id="SSF51004">
    <property type="entry name" value="C-terminal (heme d1) domain of cytochrome cd1-nitrite reductase"/>
    <property type="match status" value="1"/>
</dbReference>
<proteinExistence type="predicted"/>
<protein>
    <submittedName>
        <fullName evidence="2">ATP-binding protein</fullName>
    </submittedName>
</protein>
<evidence type="ECO:0000256" key="1">
    <source>
        <dbReference type="SAM" id="MobiDB-lite"/>
    </source>
</evidence>
<keyword evidence="2" id="KW-0547">Nucleotide-binding</keyword>
<reference evidence="3" key="1">
    <citation type="submission" date="2018-09" db="EMBL/GenBank/DDBJ databases">
        <title>Paracoccus onubensis nov. sp. a moderate halophilic bacterium isolated from Gruta de las Maravillas (Aracena, Spain).</title>
        <authorList>
            <person name="Jurado V."/>
            <person name="Gutierrez-Patricio S."/>
            <person name="Gonzalez-Pimentel J.L."/>
            <person name="Miller A.Z."/>
            <person name="Laiz L."/>
            <person name="Saiz-Jimenez C."/>
        </authorList>
    </citation>
    <scope>NUCLEOTIDE SEQUENCE [LARGE SCALE GENOMIC DNA]</scope>
    <source>
        <strain evidence="3">DSM 26381</strain>
    </source>
</reference>
<dbReference type="Proteomes" id="UP000283587">
    <property type="component" value="Unassembled WGS sequence"/>
</dbReference>
<dbReference type="GO" id="GO:0005524">
    <property type="term" value="F:ATP binding"/>
    <property type="evidence" value="ECO:0007669"/>
    <property type="project" value="UniProtKB-KW"/>
</dbReference>
<dbReference type="Gene3D" id="2.130.10.10">
    <property type="entry name" value="YVTN repeat-like/Quinoprotein amine dehydrogenase"/>
    <property type="match status" value="1"/>
</dbReference>
<dbReference type="InterPro" id="IPR051200">
    <property type="entry name" value="Host-pathogen_enzymatic-act"/>
</dbReference>
<keyword evidence="2" id="KW-0067">ATP-binding</keyword>
<name>A0A419A3Z5_9RHOB</name>
<dbReference type="PANTHER" id="PTHR47197:SF3">
    <property type="entry name" value="DIHYDRO-HEME D1 DEHYDROGENASE"/>
    <property type="match status" value="1"/>
</dbReference>
<dbReference type="InterPro" id="IPR015943">
    <property type="entry name" value="WD40/YVTN_repeat-like_dom_sf"/>
</dbReference>
<feature type="region of interest" description="Disordered" evidence="1">
    <location>
        <begin position="1"/>
        <end position="22"/>
    </location>
</feature>
<feature type="non-terminal residue" evidence="2">
    <location>
        <position position="1"/>
    </location>
</feature>
<evidence type="ECO:0000313" key="2">
    <source>
        <dbReference type="EMBL" id="RJL08233.1"/>
    </source>
</evidence>
<comment type="caution">
    <text evidence="2">The sequence shown here is derived from an EMBL/GenBank/DDBJ whole genome shotgun (WGS) entry which is preliminary data.</text>
</comment>
<dbReference type="AlphaFoldDB" id="A0A419A3Z5"/>
<feature type="compositionally biased region" description="Pro residues" evidence="1">
    <location>
        <begin position="10"/>
        <end position="21"/>
    </location>
</feature>
<organism evidence="2 3">
    <name type="scientific">Paracoccus siganidrum</name>
    <dbReference type="NCBI Taxonomy" id="1276757"/>
    <lineage>
        <taxon>Bacteria</taxon>
        <taxon>Pseudomonadati</taxon>
        <taxon>Pseudomonadota</taxon>
        <taxon>Alphaproteobacteria</taxon>
        <taxon>Rhodobacterales</taxon>
        <taxon>Paracoccaceae</taxon>
        <taxon>Paracoccus</taxon>
    </lineage>
</organism>
<evidence type="ECO:0000313" key="3">
    <source>
        <dbReference type="Proteomes" id="UP000283587"/>
    </source>
</evidence>
<keyword evidence="3" id="KW-1185">Reference proteome</keyword>
<accession>A0A419A3Z5</accession>